<dbReference type="WBParaSite" id="HPLM_0001903301-mRNA-1">
    <property type="protein sequence ID" value="HPLM_0001903301-mRNA-1"/>
    <property type="gene ID" value="HPLM_0001903301"/>
</dbReference>
<feature type="transmembrane region" description="Helical" evidence="5">
    <location>
        <begin position="129"/>
        <end position="149"/>
    </location>
</feature>
<accession>A0A0N4X3U1</accession>
<dbReference type="InterPro" id="IPR001841">
    <property type="entry name" value="Znf_RING"/>
</dbReference>
<evidence type="ECO:0000256" key="2">
    <source>
        <dbReference type="ARBA" id="ARBA00022771"/>
    </source>
</evidence>
<dbReference type="PANTHER" id="PTHR22791:SF34">
    <property type="entry name" value="RING-TYPE DOMAIN-CONTAINING PROTEIN"/>
    <property type="match status" value="1"/>
</dbReference>
<gene>
    <name evidence="7" type="ORF">HPLM_LOCUS19024</name>
</gene>
<dbReference type="PROSITE" id="PS50089">
    <property type="entry name" value="ZF_RING_2"/>
    <property type="match status" value="1"/>
</dbReference>
<dbReference type="GO" id="GO:0016567">
    <property type="term" value="P:protein ubiquitination"/>
    <property type="evidence" value="ECO:0007669"/>
    <property type="project" value="TreeGrafter"/>
</dbReference>
<dbReference type="STRING" id="6290.A0A0N4X3U1"/>
<dbReference type="GO" id="GO:0061630">
    <property type="term" value="F:ubiquitin protein ligase activity"/>
    <property type="evidence" value="ECO:0007669"/>
    <property type="project" value="TreeGrafter"/>
</dbReference>
<evidence type="ECO:0000256" key="1">
    <source>
        <dbReference type="ARBA" id="ARBA00022723"/>
    </source>
</evidence>
<dbReference type="InterPro" id="IPR027370">
    <property type="entry name" value="Znf-RING_euk"/>
</dbReference>
<dbReference type="Gene3D" id="3.30.40.10">
    <property type="entry name" value="Zinc/RING finger domain, C3HC4 (zinc finger)"/>
    <property type="match status" value="1"/>
</dbReference>
<keyword evidence="5" id="KW-0812">Transmembrane</keyword>
<keyword evidence="3" id="KW-0862">Zinc</keyword>
<name>A0A0N4X3U1_HAEPC</name>
<dbReference type="EMBL" id="UZAF01020993">
    <property type="protein sequence ID" value="VDO74575.1"/>
    <property type="molecule type" value="Genomic_DNA"/>
</dbReference>
<dbReference type="PANTHER" id="PTHR22791">
    <property type="entry name" value="RING-TYPE DOMAIN-CONTAINING PROTEIN"/>
    <property type="match status" value="1"/>
</dbReference>
<evidence type="ECO:0000313" key="7">
    <source>
        <dbReference type="EMBL" id="VDO74575.1"/>
    </source>
</evidence>
<keyword evidence="5" id="KW-1133">Transmembrane helix</keyword>
<reference evidence="7 8" key="2">
    <citation type="submission" date="2018-11" db="EMBL/GenBank/DDBJ databases">
        <authorList>
            <consortium name="Pathogen Informatics"/>
        </authorList>
    </citation>
    <scope>NUCLEOTIDE SEQUENCE [LARGE SCALE GENOMIC DNA]</scope>
    <source>
        <strain evidence="7 8">MHpl1</strain>
    </source>
</reference>
<evidence type="ECO:0000313" key="9">
    <source>
        <dbReference type="WBParaSite" id="HPLM_0001903301-mRNA-1"/>
    </source>
</evidence>
<dbReference type="InterPro" id="IPR051435">
    <property type="entry name" value="RING_finger_E3_ubiq-ligases"/>
</dbReference>
<dbReference type="Proteomes" id="UP000268014">
    <property type="component" value="Unassembled WGS sequence"/>
</dbReference>
<reference evidence="9" key="1">
    <citation type="submission" date="2017-02" db="UniProtKB">
        <authorList>
            <consortium name="WormBaseParasite"/>
        </authorList>
    </citation>
    <scope>IDENTIFICATION</scope>
</reference>
<dbReference type="AlphaFoldDB" id="A0A0N4X3U1"/>
<evidence type="ECO:0000259" key="6">
    <source>
        <dbReference type="PROSITE" id="PS50089"/>
    </source>
</evidence>
<dbReference type="GO" id="GO:0008270">
    <property type="term" value="F:zinc ion binding"/>
    <property type="evidence" value="ECO:0007669"/>
    <property type="project" value="UniProtKB-KW"/>
</dbReference>
<sequence length="152" mass="16796">MNTLRTNSAGAKSTALVSLPACGICFQPYNEAEHLPKVLSCGHTNCITCLSRWQSTYGHSKTITCTVCRNVTSGPITSIPNNYQLMGEVLLHLNFVHFKTGTSVETTQIATIRSRTHTQLAHRRVMRRCFSLVLFSSVILFAAAIPYLISYS</sequence>
<keyword evidence="2 4" id="KW-0863">Zinc-finger</keyword>
<protein>
    <submittedName>
        <fullName evidence="9">RING-type domain-containing protein</fullName>
    </submittedName>
</protein>
<dbReference type="OrthoDB" id="5877713at2759"/>
<keyword evidence="5" id="KW-0472">Membrane</keyword>
<evidence type="ECO:0000256" key="3">
    <source>
        <dbReference type="ARBA" id="ARBA00022833"/>
    </source>
</evidence>
<dbReference type="SUPFAM" id="SSF57850">
    <property type="entry name" value="RING/U-box"/>
    <property type="match status" value="1"/>
</dbReference>
<feature type="domain" description="RING-type" evidence="6">
    <location>
        <begin position="22"/>
        <end position="69"/>
    </location>
</feature>
<evidence type="ECO:0000256" key="5">
    <source>
        <dbReference type="SAM" id="Phobius"/>
    </source>
</evidence>
<keyword evidence="8" id="KW-1185">Reference proteome</keyword>
<dbReference type="Pfam" id="PF13445">
    <property type="entry name" value="zf-RING_UBOX"/>
    <property type="match status" value="1"/>
</dbReference>
<organism evidence="9">
    <name type="scientific">Haemonchus placei</name>
    <name type="common">Barber's pole worm</name>
    <dbReference type="NCBI Taxonomy" id="6290"/>
    <lineage>
        <taxon>Eukaryota</taxon>
        <taxon>Metazoa</taxon>
        <taxon>Ecdysozoa</taxon>
        <taxon>Nematoda</taxon>
        <taxon>Chromadorea</taxon>
        <taxon>Rhabditida</taxon>
        <taxon>Rhabditina</taxon>
        <taxon>Rhabditomorpha</taxon>
        <taxon>Strongyloidea</taxon>
        <taxon>Trichostrongylidae</taxon>
        <taxon>Haemonchus</taxon>
    </lineage>
</organism>
<evidence type="ECO:0000256" key="4">
    <source>
        <dbReference type="PROSITE-ProRule" id="PRU00175"/>
    </source>
</evidence>
<keyword evidence="1" id="KW-0479">Metal-binding</keyword>
<proteinExistence type="predicted"/>
<dbReference type="InterPro" id="IPR013083">
    <property type="entry name" value="Znf_RING/FYVE/PHD"/>
</dbReference>
<evidence type="ECO:0000313" key="8">
    <source>
        <dbReference type="Proteomes" id="UP000268014"/>
    </source>
</evidence>